<proteinExistence type="predicted"/>
<dbReference type="AlphaFoldDB" id="A0A0D3JAM5"/>
<dbReference type="PaxDb" id="2903-EOD20560"/>
<reference evidence="2" key="2">
    <citation type="submission" date="2024-10" db="UniProtKB">
        <authorList>
            <consortium name="EnsemblProtists"/>
        </authorList>
    </citation>
    <scope>IDENTIFICATION</scope>
</reference>
<evidence type="ECO:0008006" key="4">
    <source>
        <dbReference type="Google" id="ProtNLM"/>
    </source>
</evidence>
<evidence type="ECO:0000256" key="1">
    <source>
        <dbReference type="SAM" id="MobiDB-lite"/>
    </source>
</evidence>
<feature type="region of interest" description="Disordered" evidence="1">
    <location>
        <begin position="23"/>
        <end position="80"/>
    </location>
</feature>
<name>A0A0D3JAM5_EMIH1</name>
<dbReference type="KEGG" id="ehx:EMIHUDRAFT_435877"/>
<evidence type="ECO:0000313" key="3">
    <source>
        <dbReference type="Proteomes" id="UP000013827"/>
    </source>
</evidence>
<dbReference type="RefSeq" id="XP_005772989.1">
    <property type="nucleotide sequence ID" value="XM_005772932.1"/>
</dbReference>
<evidence type="ECO:0000313" key="2">
    <source>
        <dbReference type="EnsemblProtists" id="EOD20560"/>
    </source>
</evidence>
<organism evidence="2 3">
    <name type="scientific">Emiliania huxleyi (strain CCMP1516)</name>
    <dbReference type="NCBI Taxonomy" id="280463"/>
    <lineage>
        <taxon>Eukaryota</taxon>
        <taxon>Haptista</taxon>
        <taxon>Haptophyta</taxon>
        <taxon>Prymnesiophyceae</taxon>
        <taxon>Isochrysidales</taxon>
        <taxon>Noelaerhabdaceae</taxon>
        <taxon>Emiliania</taxon>
    </lineage>
</organism>
<keyword evidence="3" id="KW-1185">Reference proteome</keyword>
<dbReference type="GeneID" id="17266107"/>
<feature type="compositionally biased region" description="Pro residues" evidence="1">
    <location>
        <begin position="39"/>
        <end position="48"/>
    </location>
</feature>
<dbReference type="Proteomes" id="UP000013827">
    <property type="component" value="Unassembled WGS sequence"/>
</dbReference>
<dbReference type="HOGENOM" id="CLU_748930_0_0_1"/>
<feature type="compositionally biased region" description="Low complexity" evidence="1">
    <location>
        <begin position="49"/>
        <end position="72"/>
    </location>
</feature>
<protein>
    <recommendedName>
        <fullName evidence="4">PARP-type domain-containing protein</fullName>
    </recommendedName>
</protein>
<feature type="compositionally biased region" description="Low complexity" evidence="1">
    <location>
        <begin position="25"/>
        <end position="38"/>
    </location>
</feature>
<dbReference type="EnsemblProtists" id="EOD20560">
    <property type="protein sequence ID" value="EOD20560"/>
    <property type="gene ID" value="EMIHUDRAFT_435877"/>
</dbReference>
<accession>A0A0D3JAM5</accession>
<sequence>MAAFRATGSIPKLVAYQATLDGADSSTTPTAQVASAPPAAQPTAPPARPTESAASAAQPAAPAGQRGAGSAPPTVPLAPGATRVWLGTAPARGRRPPTIADMCRFCVARRRLCAYCDQHNANEREGRIVHAIPLGGLGCGVCGECEDCRAASVVPGERAVYVSPLLLKGRGGGSDLPHHPRCFAEHMMVDYSPRGPAEGSLRLVAISLKHNGEVQQAACVPLLEARTFLASLWAACAADGRPLLGEEGPWREDGPLAASLFGDRAIVAPAQRAWAIDALEGAAAPASPPPAAGRGWAKRDWTRFVAEERDGPLSPAGRHGQMKRAASRDLFPKYYPIHCPGGACGSGRGATAARADRGLRQPTLSFSVMS</sequence>
<reference evidence="3" key="1">
    <citation type="journal article" date="2013" name="Nature">
        <title>Pan genome of the phytoplankton Emiliania underpins its global distribution.</title>
        <authorList>
            <person name="Read B.A."/>
            <person name="Kegel J."/>
            <person name="Klute M.J."/>
            <person name="Kuo A."/>
            <person name="Lefebvre S.C."/>
            <person name="Maumus F."/>
            <person name="Mayer C."/>
            <person name="Miller J."/>
            <person name="Monier A."/>
            <person name="Salamov A."/>
            <person name="Young J."/>
            <person name="Aguilar M."/>
            <person name="Claverie J.M."/>
            <person name="Frickenhaus S."/>
            <person name="Gonzalez K."/>
            <person name="Herman E.K."/>
            <person name="Lin Y.C."/>
            <person name="Napier J."/>
            <person name="Ogata H."/>
            <person name="Sarno A.F."/>
            <person name="Shmutz J."/>
            <person name="Schroeder D."/>
            <person name="de Vargas C."/>
            <person name="Verret F."/>
            <person name="von Dassow P."/>
            <person name="Valentin K."/>
            <person name="Van de Peer Y."/>
            <person name="Wheeler G."/>
            <person name="Dacks J.B."/>
            <person name="Delwiche C.F."/>
            <person name="Dyhrman S.T."/>
            <person name="Glockner G."/>
            <person name="John U."/>
            <person name="Richards T."/>
            <person name="Worden A.Z."/>
            <person name="Zhang X."/>
            <person name="Grigoriev I.V."/>
            <person name="Allen A.E."/>
            <person name="Bidle K."/>
            <person name="Borodovsky M."/>
            <person name="Bowler C."/>
            <person name="Brownlee C."/>
            <person name="Cock J.M."/>
            <person name="Elias M."/>
            <person name="Gladyshev V.N."/>
            <person name="Groth M."/>
            <person name="Guda C."/>
            <person name="Hadaegh A."/>
            <person name="Iglesias-Rodriguez M.D."/>
            <person name="Jenkins J."/>
            <person name="Jones B.M."/>
            <person name="Lawson T."/>
            <person name="Leese F."/>
            <person name="Lindquist E."/>
            <person name="Lobanov A."/>
            <person name="Lomsadze A."/>
            <person name="Malik S.B."/>
            <person name="Marsh M.E."/>
            <person name="Mackinder L."/>
            <person name="Mock T."/>
            <person name="Mueller-Roeber B."/>
            <person name="Pagarete A."/>
            <person name="Parker M."/>
            <person name="Probert I."/>
            <person name="Quesneville H."/>
            <person name="Raines C."/>
            <person name="Rensing S.A."/>
            <person name="Riano-Pachon D.M."/>
            <person name="Richier S."/>
            <person name="Rokitta S."/>
            <person name="Shiraiwa Y."/>
            <person name="Soanes D.M."/>
            <person name="van der Giezen M."/>
            <person name="Wahlund T.M."/>
            <person name="Williams B."/>
            <person name="Wilson W."/>
            <person name="Wolfe G."/>
            <person name="Wurch L.L."/>
        </authorList>
    </citation>
    <scope>NUCLEOTIDE SEQUENCE</scope>
</reference>